<feature type="transmembrane region" description="Helical" evidence="3">
    <location>
        <begin position="12"/>
        <end position="35"/>
    </location>
</feature>
<keyword evidence="3" id="KW-1133">Transmembrane helix</keyword>
<accession>A0A1M6QN44</accession>
<dbReference type="HAMAP" id="MF_00973">
    <property type="entry name" value="Gluconeogen_factor"/>
    <property type="match status" value="1"/>
</dbReference>
<dbReference type="CDD" id="cd07187">
    <property type="entry name" value="YvcK_like"/>
    <property type="match status" value="1"/>
</dbReference>
<protein>
    <recommendedName>
        <fullName evidence="2">Putative gluconeogenesis factor</fullName>
    </recommendedName>
</protein>
<dbReference type="STRING" id="1120989.SAMN02745227_01809"/>
<dbReference type="EMBL" id="FRAI01000022">
    <property type="protein sequence ID" value="SHK21719.1"/>
    <property type="molecule type" value="Genomic_DNA"/>
</dbReference>
<dbReference type="RefSeq" id="WP_242945869.1">
    <property type="nucleotide sequence ID" value="NZ_FRAI01000022.1"/>
</dbReference>
<evidence type="ECO:0000313" key="4">
    <source>
        <dbReference type="EMBL" id="SHK21719.1"/>
    </source>
</evidence>
<comment type="similarity">
    <text evidence="2">Belongs to the gluconeogenesis factor family.</text>
</comment>
<comment type="function">
    <text evidence="2">Required for morphogenesis under gluconeogenic growth conditions.</text>
</comment>
<dbReference type="NCBIfam" id="TIGR01826">
    <property type="entry name" value="CofD_related"/>
    <property type="match status" value="1"/>
</dbReference>
<dbReference type="Gene3D" id="3.40.50.10680">
    <property type="entry name" value="CofD-like domains"/>
    <property type="match status" value="1"/>
</dbReference>
<keyword evidence="5" id="KW-1185">Reference proteome</keyword>
<dbReference type="GO" id="GO:0005737">
    <property type="term" value="C:cytoplasm"/>
    <property type="evidence" value="ECO:0007669"/>
    <property type="project" value="UniProtKB-SubCell"/>
</dbReference>
<dbReference type="InterPro" id="IPR038136">
    <property type="entry name" value="CofD-like_dom_sf"/>
</dbReference>
<dbReference type="PANTHER" id="PTHR30135">
    <property type="entry name" value="UNCHARACTERIZED PROTEIN YVCK-RELATED"/>
    <property type="match status" value="1"/>
</dbReference>
<reference evidence="5" key="1">
    <citation type="submission" date="2016-11" db="EMBL/GenBank/DDBJ databases">
        <authorList>
            <person name="Varghese N."/>
            <person name="Submissions S."/>
        </authorList>
    </citation>
    <scope>NUCLEOTIDE SEQUENCE [LARGE SCALE GENOMIC DNA]</scope>
    <source>
        <strain evidence="5">DSM 14826</strain>
    </source>
</reference>
<gene>
    <name evidence="4" type="ORF">SAMN02745227_01809</name>
</gene>
<dbReference type="Proteomes" id="UP000243547">
    <property type="component" value="Unassembled WGS sequence"/>
</dbReference>
<dbReference type="InterPro" id="IPR010119">
    <property type="entry name" value="Gluconeogen_factor"/>
</dbReference>
<evidence type="ECO:0000256" key="2">
    <source>
        <dbReference type="HAMAP-Rule" id="MF_00973"/>
    </source>
</evidence>
<keyword evidence="1 2" id="KW-0963">Cytoplasm</keyword>
<comment type="subcellular location">
    <subcellularLocation>
        <location evidence="2">Cytoplasm</location>
    </subcellularLocation>
</comment>
<proteinExistence type="inferred from homology"/>
<dbReference type="PANTHER" id="PTHR30135:SF3">
    <property type="entry name" value="GLUCONEOGENESIS FACTOR-RELATED"/>
    <property type="match status" value="1"/>
</dbReference>
<name>A0A1M6QN44_9FIRM</name>
<evidence type="ECO:0000256" key="1">
    <source>
        <dbReference type="ARBA" id="ARBA00022490"/>
    </source>
</evidence>
<dbReference type="SUPFAM" id="SSF142338">
    <property type="entry name" value="CofD-like"/>
    <property type="match status" value="1"/>
</dbReference>
<keyword evidence="3" id="KW-0472">Membrane</keyword>
<evidence type="ECO:0000313" key="5">
    <source>
        <dbReference type="Proteomes" id="UP000243547"/>
    </source>
</evidence>
<sequence length="444" mass="49735">MKWLYPGLGIKRWILAMLLSLILFLFSFTTIILGVKDITTLWKYKLEGFFYHLGGYVYVFSIISGIVSLIILVFAFIKTNQAIIRFLLPKEAEDAKIVNLMYNHRFLKRGPKLVVIGGGTGLSVLLRGLKKYTSNITAVVTVADDGGSSGRIRGEMGILPPGDIRNCLIALSESEPILEKVFQHRFKTGVGLEGHNLGNLFLAAFTEIMGFEQAVKEMAKVLAVRGKVLPVTLENIVLQAKLKDGGIVWGESNISKSRIPIEKISIIPSYAKPLEDTIQAIKEADAIILGPGSLYTSIIPNLLVTGIEEAIKKSKRPVYYVCNIMTQRGETENYTALDHVEAIYKHTSSRFIDYIVVNNKEITSRQKYLYILEDSVPVKIDKDKLAASKVKVLEGDLLAQSNQVRHDPDKLARIILTNLLKEHFRSRSFIDRILLERKLSLKSD</sequence>
<dbReference type="GO" id="GO:0043743">
    <property type="term" value="F:LPPG:FO 2-phospho-L-lactate transferase activity"/>
    <property type="evidence" value="ECO:0007669"/>
    <property type="project" value="InterPro"/>
</dbReference>
<dbReference type="GO" id="GO:0008360">
    <property type="term" value="P:regulation of cell shape"/>
    <property type="evidence" value="ECO:0007669"/>
    <property type="project" value="UniProtKB-UniRule"/>
</dbReference>
<organism evidence="4 5">
    <name type="scientific">Anaerobranca californiensis DSM 14826</name>
    <dbReference type="NCBI Taxonomy" id="1120989"/>
    <lineage>
        <taxon>Bacteria</taxon>
        <taxon>Bacillati</taxon>
        <taxon>Bacillota</taxon>
        <taxon>Clostridia</taxon>
        <taxon>Eubacteriales</taxon>
        <taxon>Proteinivoracaceae</taxon>
        <taxon>Anaerobranca</taxon>
    </lineage>
</organism>
<feature type="transmembrane region" description="Helical" evidence="3">
    <location>
        <begin position="55"/>
        <end position="77"/>
    </location>
</feature>
<evidence type="ECO:0000256" key="3">
    <source>
        <dbReference type="SAM" id="Phobius"/>
    </source>
</evidence>
<dbReference type="InterPro" id="IPR002882">
    <property type="entry name" value="CofD"/>
</dbReference>
<dbReference type="Pfam" id="PF01933">
    <property type="entry name" value="CofD"/>
    <property type="match status" value="1"/>
</dbReference>
<keyword evidence="3" id="KW-0812">Transmembrane</keyword>
<dbReference type="AlphaFoldDB" id="A0A1M6QN44"/>